<protein>
    <submittedName>
        <fullName evidence="2">Uncharacterized protein</fullName>
    </submittedName>
</protein>
<evidence type="ECO:0000313" key="3">
    <source>
        <dbReference type="Proteomes" id="UP000250369"/>
    </source>
</evidence>
<evidence type="ECO:0000256" key="1">
    <source>
        <dbReference type="SAM" id="Phobius"/>
    </source>
</evidence>
<proteinExistence type="predicted"/>
<dbReference type="EMBL" id="QMFB01000030">
    <property type="protein sequence ID" value="RAV13326.1"/>
    <property type="molecule type" value="Genomic_DNA"/>
</dbReference>
<comment type="caution">
    <text evidence="2">The sequence shown here is derived from an EMBL/GenBank/DDBJ whole genome shotgun (WGS) entry which is preliminary data.</text>
</comment>
<keyword evidence="1" id="KW-0812">Transmembrane</keyword>
<keyword evidence="3" id="KW-1185">Reference proteome</keyword>
<sequence length="67" mass="8161">MEQTIKHKAFTLRYLYPYKDINFRCLLFSAVLSLLLFMILSKQIRNVNEPCVQKLDYMFIVYEIYDD</sequence>
<gene>
    <name evidence="2" type="ORF">DQG23_33510</name>
</gene>
<feature type="transmembrane region" description="Helical" evidence="1">
    <location>
        <begin position="21"/>
        <end position="40"/>
    </location>
</feature>
<keyword evidence="1" id="KW-1133">Transmembrane helix</keyword>
<name>A0A329M260_9BACL</name>
<evidence type="ECO:0000313" key="2">
    <source>
        <dbReference type="EMBL" id="RAV13326.1"/>
    </source>
</evidence>
<accession>A0A329M260</accession>
<dbReference type="AlphaFoldDB" id="A0A329M260"/>
<organism evidence="2 3">
    <name type="scientific">Paenibacillus contaminans</name>
    <dbReference type="NCBI Taxonomy" id="450362"/>
    <lineage>
        <taxon>Bacteria</taxon>
        <taxon>Bacillati</taxon>
        <taxon>Bacillota</taxon>
        <taxon>Bacilli</taxon>
        <taxon>Bacillales</taxon>
        <taxon>Paenibacillaceae</taxon>
        <taxon>Paenibacillus</taxon>
    </lineage>
</organism>
<keyword evidence="1" id="KW-0472">Membrane</keyword>
<reference evidence="2 3" key="1">
    <citation type="journal article" date="2009" name="Int. J. Syst. Evol. Microbiol.">
        <title>Paenibacillus contaminans sp. nov., isolated from a contaminated laboratory plate.</title>
        <authorList>
            <person name="Chou J.H."/>
            <person name="Lee J.H."/>
            <person name="Lin M.C."/>
            <person name="Chang P.S."/>
            <person name="Arun A.B."/>
            <person name="Young C.C."/>
            <person name="Chen W.M."/>
        </authorList>
    </citation>
    <scope>NUCLEOTIDE SEQUENCE [LARGE SCALE GENOMIC DNA]</scope>
    <source>
        <strain evidence="2 3">CKOBP-6</strain>
    </source>
</reference>
<dbReference type="Proteomes" id="UP000250369">
    <property type="component" value="Unassembled WGS sequence"/>
</dbReference>